<dbReference type="AlphaFoldDB" id="A0A1H5VY25"/>
<gene>
    <name evidence="4" type="ORF">SAMN05421819_1354</name>
</gene>
<keyword evidence="5" id="KW-1185">Reference proteome</keyword>
<organism evidence="4 5">
    <name type="scientific">Bryocella elongata</name>
    <dbReference type="NCBI Taxonomy" id="863522"/>
    <lineage>
        <taxon>Bacteria</taxon>
        <taxon>Pseudomonadati</taxon>
        <taxon>Acidobacteriota</taxon>
        <taxon>Terriglobia</taxon>
        <taxon>Terriglobales</taxon>
        <taxon>Acidobacteriaceae</taxon>
        <taxon>Bryocella</taxon>
    </lineage>
</organism>
<dbReference type="InterPro" id="IPR023155">
    <property type="entry name" value="Cyt_c-552/4"/>
</dbReference>
<dbReference type="InterPro" id="IPR010177">
    <property type="entry name" value="Paired_CXXCH_1"/>
</dbReference>
<evidence type="ECO:0000259" key="2">
    <source>
        <dbReference type="Pfam" id="PF09699"/>
    </source>
</evidence>
<sequence>MHYLRVAICRRGWTLYLLPMFAMLFLASGRTLAVAQDATHPASGFVGSETCATCHEDVAKKLGDNPHSRIEAMHGKAGASCESCHGPGKAHVDGGGDVTKIINPAKANPKQISETCLTCHAGAHPNFQQSNHAKAGVSCVSCHSVHAAKVEKSLLKAQQPDLCFTCHADQKASFNQLFHHKTQEGLIKCSDCHDSHGTFEDKQLRTTADKNAVCTKCHTETRGPFVFEHVPVKAEGCMACHTPHGSQNARLLNVPNVNQLCNQCHSAVAAGTVHGQGAGSSDQPPCIGCHNFIHGSNINPAFIR</sequence>
<dbReference type="Pfam" id="PF13435">
    <property type="entry name" value="Cytochrome_C554"/>
    <property type="match status" value="1"/>
</dbReference>
<dbReference type="NCBIfam" id="TIGR03508">
    <property type="entry name" value="decahem_SO"/>
    <property type="match status" value="1"/>
</dbReference>
<dbReference type="PANTHER" id="PTHR35038">
    <property type="entry name" value="DISSIMILATORY SULFITE REDUCTASE SIRA"/>
    <property type="match status" value="1"/>
</dbReference>
<dbReference type="GO" id="GO:0016491">
    <property type="term" value="F:oxidoreductase activity"/>
    <property type="evidence" value="ECO:0007669"/>
    <property type="project" value="TreeGrafter"/>
</dbReference>
<evidence type="ECO:0000313" key="4">
    <source>
        <dbReference type="EMBL" id="SEF91886.1"/>
    </source>
</evidence>
<dbReference type="Proteomes" id="UP000236728">
    <property type="component" value="Unassembled WGS sequence"/>
</dbReference>
<accession>A0A1H5VY25</accession>
<dbReference type="SUPFAM" id="SSF48695">
    <property type="entry name" value="Multiheme cytochromes"/>
    <property type="match status" value="1"/>
</dbReference>
<evidence type="ECO:0000259" key="3">
    <source>
        <dbReference type="Pfam" id="PF13435"/>
    </source>
</evidence>
<dbReference type="EMBL" id="FNVA01000002">
    <property type="protein sequence ID" value="SEF91886.1"/>
    <property type="molecule type" value="Genomic_DNA"/>
</dbReference>
<dbReference type="InterPro" id="IPR051829">
    <property type="entry name" value="Multiheme_Cytochr_ET"/>
</dbReference>
<feature type="domain" description="Doubled CXXCH motif" evidence="2">
    <location>
        <begin position="135"/>
        <end position="171"/>
    </location>
</feature>
<protein>
    <submittedName>
        <fullName evidence="4">Decaheme c-type cytochrome, DmsE family</fullName>
    </submittedName>
</protein>
<dbReference type="InterPro" id="IPR036280">
    <property type="entry name" value="Multihaem_cyt_sf"/>
</dbReference>
<feature type="domain" description="Cytochrome c-552/4" evidence="3">
    <location>
        <begin position="38"/>
        <end position="86"/>
    </location>
</feature>
<feature type="domain" description="Doubled CXXCH motif" evidence="2">
    <location>
        <begin position="229"/>
        <end position="268"/>
    </location>
</feature>
<dbReference type="PANTHER" id="PTHR35038:SF6">
    <property type="entry name" value="SURFACE LOCALIZED DECAHEME CYTOCHROME C LIPOPROTEIN"/>
    <property type="match status" value="1"/>
</dbReference>
<dbReference type="Gene3D" id="3.90.10.10">
    <property type="entry name" value="Cytochrome C3"/>
    <property type="match status" value="1"/>
</dbReference>
<evidence type="ECO:0000256" key="1">
    <source>
        <dbReference type="ARBA" id="ARBA00022729"/>
    </source>
</evidence>
<keyword evidence="1" id="KW-0732">Signal</keyword>
<dbReference type="InterPro" id="IPR020015">
    <property type="entry name" value="Decahaem_cyt-c_DmsE"/>
</dbReference>
<evidence type="ECO:0000313" key="5">
    <source>
        <dbReference type="Proteomes" id="UP000236728"/>
    </source>
</evidence>
<dbReference type="NCBIfam" id="TIGR01905">
    <property type="entry name" value="paired_CXXCH_1"/>
    <property type="match status" value="3"/>
</dbReference>
<reference evidence="4 5" key="1">
    <citation type="submission" date="2016-10" db="EMBL/GenBank/DDBJ databases">
        <authorList>
            <person name="de Groot N.N."/>
        </authorList>
    </citation>
    <scope>NUCLEOTIDE SEQUENCE [LARGE SCALE GENOMIC DNA]</scope>
    <source>
        <strain evidence="4 5">DSM 22489</strain>
    </source>
</reference>
<feature type="domain" description="Doubled CXXCH motif" evidence="2">
    <location>
        <begin position="179"/>
        <end position="222"/>
    </location>
</feature>
<name>A0A1H5VY25_9BACT</name>
<dbReference type="Gene3D" id="1.10.1130.10">
    <property type="entry name" value="Flavocytochrome C3, Chain A"/>
    <property type="match status" value="2"/>
</dbReference>
<proteinExistence type="predicted"/>
<dbReference type="Pfam" id="PF09699">
    <property type="entry name" value="Paired_CXXCH_1"/>
    <property type="match status" value="3"/>
</dbReference>